<protein>
    <submittedName>
        <fullName evidence="2">Uncharacterized protein</fullName>
    </submittedName>
</protein>
<name>A0A6J4RP03_9ACTN</name>
<accession>A0A6J4RP03</accession>
<feature type="non-terminal residue" evidence="2">
    <location>
        <position position="1"/>
    </location>
</feature>
<feature type="compositionally biased region" description="Basic residues" evidence="1">
    <location>
        <begin position="19"/>
        <end position="34"/>
    </location>
</feature>
<sequence>GTRGGGLPGRPHRHDPVLHRRLLLRPAPRSRRGGRHLESGDRGARTAALGRAGRNRGRTGVSDAHDGTRDPLLQGRRARGVL</sequence>
<dbReference type="AlphaFoldDB" id="A0A6J4RP03"/>
<evidence type="ECO:0000256" key="1">
    <source>
        <dbReference type="SAM" id="MobiDB-lite"/>
    </source>
</evidence>
<reference evidence="2" key="1">
    <citation type="submission" date="2020-02" db="EMBL/GenBank/DDBJ databases">
        <authorList>
            <person name="Meier V. D."/>
        </authorList>
    </citation>
    <scope>NUCLEOTIDE SEQUENCE</scope>
    <source>
        <strain evidence="2">AVDCRST_MAG53</strain>
    </source>
</reference>
<organism evidence="2">
    <name type="scientific">uncultured Solirubrobacteraceae bacterium</name>
    <dbReference type="NCBI Taxonomy" id="1162706"/>
    <lineage>
        <taxon>Bacteria</taxon>
        <taxon>Bacillati</taxon>
        <taxon>Actinomycetota</taxon>
        <taxon>Thermoleophilia</taxon>
        <taxon>Solirubrobacterales</taxon>
        <taxon>Solirubrobacteraceae</taxon>
        <taxon>environmental samples</taxon>
    </lineage>
</organism>
<dbReference type="EMBL" id="CADCVR010000011">
    <property type="protein sequence ID" value="CAA9475714.1"/>
    <property type="molecule type" value="Genomic_DNA"/>
</dbReference>
<feature type="compositionally biased region" description="Basic and acidic residues" evidence="1">
    <location>
        <begin position="35"/>
        <end position="44"/>
    </location>
</feature>
<proteinExistence type="predicted"/>
<feature type="non-terminal residue" evidence="2">
    <location>
        <position position="82"/>
    </location>
</feature>
<feature type="region of interest" description="Disordered" evidence="1">
    <location>
        <begin position="1"/>
        <end position="82"/>
    </location>
</feature>
<evidence type="ECO:0000313" key="2">
    <source>
        <dbReference type="EMBL" id="CAA9475714.1"/>
    </source>
</evidence>
<gene>
    <name evidence="2" type="ORF">AVDCRST_MAG53-233</name>
</gene>